<dbReference type="InterPro" id="IPR013106">
    <property type="entry name" value="Ig_V-set"/>
</dbReference>
<dbReference type="Pfam" id="PF00047">
    <property type="entry name" value="ig"/>
    <property type="match status" value="1"/>
</dbReference>
<dbReference type="InterPro" id="IPR007110">
    <property type="entry name" value="Ig-like_dom"/>
</dbReference>
<feature type="domain" description="Ig-like" evidence="8">
    <location>
        <begin position="354"/>
        <end position="440"/>
    </location>
</feature>
<dbReference type="PROSITE" id="PS50835">
    <property type="entry name" value="IG_LIKE"/>
    <property type="match status" value="5"/>
</dbReference>
<keyword evidence="10" id="KW-1185">Reference proteome</keyword>
<feature type="chain" id="PRO_5043529593" description="Ig-like domain-containing protein" evidence="7">
    <location>
        <begin position="25"/>
        <end position="824"/>
    </location>
</feature>
<dbReference type="Proteomes" id="UP000826195">
    <property type="component" value="Unassembled WGS sequence"/>
</dbReference>
<feature type="domain" description="Ig-like" evidence="8">
    <location>
        <begin position="255"/>
        <end position="349"/>
    </location>
</feature>
<feature type="domain" description="Ig-like" evidence="8">
    <location>
        <begin position="444"/>
        <end position="527"/>
    </location>
</feature>
<evidence type="ECO:0000313" key="10">
    <source>
        <dbReference type="Proteomes" id="UP000826195"/>
    </source>
</evidence>
<dbReference type="EMBL" id="JAHXZJ010000001">
    <property type="protein sequence ID" value="KAH0566573.1"/>
    <property type="molecule type" value="Genomic_DNA"/>
</dbReference>
<evidence type="ECO:0000256" key="7">
    <source>
        <dbReference type="SAM" id="SignalP"/>
    </source>
</evidence>
<keyword evidence="4 6" id="KW-0472">Membrane</keyword>
<dbReference type="InterPro" id="IPR013783">
    <property type="entry name" value="Ig-like_fold"/>
</dbReference>
<gene>
    <name evidence="9" type="ORF">KQX54_001872</name>
</gene>
<organism evidence="9 10">
    <name type="scientific">Cotesia glomerata</name>
    <name type="common">Lepidopteran parasitic wasp</name>
    <name type="synonym">Apanteles glomeratus</name>
    <dbReference type="NCBI Taxonomy" id="32391"/>
    <lineage>
        <taxon>Eukaryota</taxon>
        <taxon>Metazoa</taxon>
        <taxon>Ecdysozoa</taxon>
        <taxon>Arthropoda</taxon>
        <taxon>Hexapoda</taxon>
        <taxon>Insecta</taxon>
        <taxon>Pterygota</taxon>
        <taxon>Neoptera</taxon>
        <taxon>Endopterygota</taxon>
        <taxon>Hymenoptera</taxon>
        <taxon>Apocrita</taxon>
        <taxon>Ichneumonoidea</taxon>
        <taxon>Braconidae</taxon>
        <taxon>Microgastrinae</taxon>
        <taxon>Cotesia</taxon>
    </lineage>
</organism>
<dbReference type="Pfam" id="PF13927">
    <property type="entry name" value="Ig_3"/>
    <property type="match status" value="2"/>
</dbReference>
<name>A0AAV7J4J7_COTGL</name>
<evidence type="ECO:0000256" key="5">
    <source>
        <dbReference type="ARBA" id="ARBA00023157"/>
    </source>
</evidence>
<evidence type="ECO:0000256" key="4">
    <source>
        <dbReference type="ARBA" id="ARBA00023136"/>
    </source>
</evidence>
<keyword evidence="7" id="KW-0732">Signal</keyword>
<dbReference type="InterPro" id="IPR036179">
    <property type="entry name" value="Ig-like_dom_sf"/>
</dbReference>
<feature type="domain" description="Ig-like" evidence="8">
    <location>
        <begin position="34"/>
        <end position="145"/>
    </location>
</feature>
<dbReference type="PANTHER" id="PTHR23278">
    <property type="entry name" value="SIDESTEP PROTEIN"/>
    <property type="match status" value="1"/>
</dbReference>
<evidence type="ECO:0000259" key="8">
    <source>
        <dbReference type="PROSITE" id="PS50835"/>
    </source>
</evidence>
<dbReference type="SUPFAM" id="SSF48726">
    <property type="entry name" value="Immunoglobulin"/>
    <property type="match status" value="5"/>
</dbReference>
<dbReference type="InterPro" id="IPR013151">
    <property type="entry name" value="Immunoglobulin_dom"/>
</dbReference>
<dbReference type="CDD" id="cd00096">
    <property type="entry name" value="Ig"/>
    <property type="match status" value="2"/>
</dbReference>
<evidence type="ECO:0000256" key="1">
    <source>
        <dbReference type="ARBA" id="ARBA00004167"/>
    </source>
</evidence>
<reference evidence="9 10" key="1">
    <citation type="journal article" date="2021" name="J. Hered.">
        <title>A chromosome-level genome assembly of the parasitoid wasp, Cotesia glomerata (Hymenoptera: Braconidae).</title>
        <authorList>
            <person name="Pinto B.J."/>
            <person name="Weis J.J."/>
            <person name="Gamble T."/>
            <person name="Ode P.J."/>
            <person name="Paul R."/>
            <person name="Zaspel J.M."/>
        </authorList>
    </citation>
    <scope>NUCLEOTIDE SEQUENCE [LARGE SCALE GENOMIC DNA]</scope>
    <source>
        <strain evidence="9">CgM1</strain>
    </source>
</reference>
<feature type="domain" description="Ig-like" evidence="8">
    <location>
        <begin position="150"/>
        <end position="248"/>
    </location>
</feature>
<dbReference type="GO" id="GO:0016020">
    <property type="term" value="C:membrane"/>
    <property type="evidence" value="ECO:0007669"/>
    <property type="project" value="UniProtKB-SubCell"/>
</dbReference>
<dbReference type="PANTHER" id="PTHR23278:SF26">
    <property type="entry name" value="SIDESTEP III, ISOFORM O"/>
    <property type="match status" value="1"/>
</dbReference>
<dbReference type="SMART" id="SM00409">
    <property type="entry name" value="IG"/>
    <property type="match status" value="5"/>
</dbReference>
<dbReference type="InterPro" id="IPR003599">
    <property type="entry name" value="Ig_sub"/>
</dbReference>
<dbReference type="Pfam" id="PF08205">
    <property type="entry name" value="C2-set_2"/>
    <property type="match status" value="1"/>
</dbReference>
<dbReference type="SMART" id="SM00408">
    <property type="entry name" value="IGc2"/>
    <property type="match status" value="4"/>
</dbReference>
<protein>
    <recommendedName>
        <fullName evidence="8">Ig-like domain-containing protein</fullName>
    </recommendedName>
</protein>
<keyword evidence="3 6" id="KW-1133">Transmembrane helix</keyword>
<evidence type="ECO:0000313" key="9">
    <source>
        <dbReference type="EMBL" id="KAH0566573.1"/>
    </source>
</evidence>
<evidence type="ECO:0000256" key="3">
    <source>
        <dbReference type="ARBA" id="ARBA00022989"/>
    </source>
</evidence>
<keyword evidence="5" id="KW-1015">Disulfide bond</keyword>
<dbReference type="AlphaFoldDB" id="A0AAV7J4J7"/>
<dbReference type="InterPro" id="IPR003598">
    <property type="entry name" value="Ig_sub2"/>
</dbReference>
<feature type="transmembrane region" description="Helical" evidence="6">
    <location>
        <begin position="660"/>
        <end position="686"/>
    </location>
</feature>
<keyword evidence="2 6" id="KW-0812">Transmembrane</keyword>
<dbReference type="Pfam" id="PF07686">
    <property type="entry name" value="V-set"/>
    <property type="match status" value="1"/>
</dbReference>
<sequence>MAFGERVILRGLYFFVVLFFCVNADENWDRDDDPISTSEVTAVLGKSASLPCDIEPSTRGDGVYMILWFRDNAVKPIYSIDARGRSFHRALNWSDEDVRPRANFVTISKPAALILDSIQLSDEGIYRCRVDFRKSPTRNFQVNLTVTYPPRELLMYDTSGRKIDTVVGPYQVGKEFKLSCEVRGGKPPPVITWFANGKETDGHVDTNGQNVIFSTLIVPKLTREHLNTTYKCRATSTKLVPPLEKTVLLDVYLKPESVTIVSKPSQLVSGELYNLSCEVTGSHPRAKVHWLEGNEEFKSGSIIERSNSTVVYSTLEFYPTPEDHRKQLRCRGDNPALSNAFLEDSYHLNVVFPPKVQLEIGNTLNAQNIKEEDDVYFECKVRANPEHNRITWKHNGITLMQNATAGIVMSSQNLVLQKIKRENGGNYTCLASNDRGETTSSVVPLRVQFAPVCKTKDVTIIGASMDESVKIRCEVDADPNQVDFTWEFNNSGENFELAPAKFDGNNGTSSEFLYTPMSERDYGALTCWGRNAIGKQKTPCVYQVIPAVKPSPVNNCTLKALLNQTLESLDVECAAGYDGGLRQDFRLEAYEAQTNLLRVNISSISPEAPVFRIPVADLLPANHFYLMVYAINAKGRSEVSLLEDIILRDSGKQTETGVSFIPLLLLLIGCLMTLGITVLSVMLMFYRRRGTTSPVHVEPYMKQPIISPPDSRNNSMLDVTHGDHTYFVEYTLKQVGDYALNQPDIIQSPQDQEKVKREPQLFLPVRPDTLFAPYDIHKQGLQTNKCTLNPFSTKSWEPISFKADRNMMKEIIIANSIPGPESCV</sequence>
<dbReference type="InterPro" id="IPR013162">
    <property type="entry name" value="CD80_C2-set"/>
</dbReference>
<dbReference type="Gene3D" id="2.60.40.10">
    <property type="entry name" value="Immunoglobulins"/>
    <property type="match status" value="5"/>
</dbReference>
<accession>A0AAV7J4J7</accession>
<evidence type="ECO:0000256" key="2">
    <source>
        <dbReference type="ARBA" id="ARBA00022692"/>
    </source>
</evidence>
<proteinExistence type="predicted"/>
<evidence type="ECO:0000256" key="6">
    <source>
        <dbReference type="SAM" id="Phobius"/>
    </source>
</evidence>
<comment type="subcellular location">
    <subcellularLocation>
        <location evidence="1">Membrane</location>
        <topology evidence="1">Single-pass membrane protein</topology>
    </subcellularLocation>
</comment>
<comment type="caution">
    <text evidence="9">The sequence shown here is derived from an EMBL/GenBank/DDBJ whole genome shotgun (WGS) entry which is preliminary data.</text>
</comment>
<feature type="signal peptide" evidence="7">
    <location>
        <begin position="1"/>
        <end position="24"/>
    </location>
</feature>